<keyword evidence="3" id="KW-1185">Reference proteome</keyword>
<gene>
    <name evidence="2" type="ORF">PR018_22605</name>
</gene>
<keyword evidence="2" id="KW-0614">Plasmid</keyword>
<name>A0ABY8IMX7_9HYPH</name>
<reference evidence="2 3" key="2">
    <citation type="journal article" date="2023" name="MicrobiologyOpen">
        <title>Genomics of the tumorigenes clade of the family Rhizobiaceae and description of Rhizobium rhododendri sp. nov.</title>
        <authorList>
            <person name="Kuzmanovic N."/>
            <person name="diCenzo G.C."/>
            <person name="Bunk B."/>
            <person name="Sproeer C."/>
            <person name="Fruehling A."/>
            <person name="Neumann-Schaal M."/>
            <person name="Overmann J."/>
            <person name="Smalla K."/>
        </authorList>
    </citation>
    <scope>NUCLEOTIDE SEQUENCE [LARGE SCALE GENOMIC DNA]</scope>
    <source>
        <strain evidence="3">rho-6.2</strain>
        <plasmid evidence="2 3">unnamed1</plasmid>
    </source>
</reference>
<dbReference type="InterPro" id="IPR054189">
    <property type="entry name" value="DUF6894"/>
</dbReference>
<dbReference type="RefSeq" id="WP_142831071.1">
    <property type="nucleotide sequence ID" value="NZ_CP117268.1"/>
</dbReference>
<proteinExistence type="predicted"/>
<reference evidence="2 3" key="1">
    <citation type="journal article" date="2019" name="Phytopathology">
        <title>A Novel Group of Rhizobium tumorigenes-Like Agrobacteria Associated with Crown Gall Disease of Rhododendron and Blueberry.</title>
        <authorList>
            <person name="Kuzmanovic N."/>
            <person name="Behrens P."/>
            <person name="Idczak E."/>
            <person name="Wagner S."/>
            <person name="Gotz M."/>
            <person name="Sproer C."/>
            <person name="Bunk B."/>
            <person name="Overmann J."/>
            <person name="Smalla K."/>
        </authorList>
    </citation>
    <scope>NUCLEOTIDE SEQUENCE [LARGE SCALE GENOMIC DNA]</scope>
    <source>
        <strain evidence="3">rho-6.2</strain>
    </source>
</reference>
<dbReference type="EMBL" id="CP117268">
    <property type="protein sequence ID" value="WFS25078.1"/>
    <property type="molecule type" value="Genomic_DNA"/>
</dbReference>
<dbReference type="Pfam" id="PF21834">
    <property type="entry name" value="DUF6894"/>
    <property type="match status" value="1"/>
</dbReference>
<sequence length="86" mass="9714">MPRYFFDLHRVDSELFDDEGTEFGKPDDAVIEAEVAILEFFVESFKMSKEFDLVGIRICDAAGVLVREVSSRDILANLISPEVISI</sequence>
<accession>A0ABY8IMX7</accession>
<geneLocation type="plasmid" evidence="2 3">
    <name>unnamed1</name>
</geneLocation>
<dbReference type="Proteomes" id="UP000318939">
    <property type="component" value="Plasmid unnamed1"/>
</dbReference>
<evidence type="ECO:0000313" key="3">
    <source>
        <dbReference type="Proteomes" id="UP000318939"/>
    </source>
</evidence>
<evidence type="ECO:0000313" key="2">
    <source>
        <dbReference type="EMBL" id="WFS25078.1"/>
    </source>
</evidence>
<protein>
    <recommendedName>
        <fullName evidence="1">DUF6894 domain-containing protein</fullName>
    </recommendedName>
</protein>
<organism evidence="2 3">
    <name type="scientific">Rhizobium rhododendri</name>
    <dbReference type="NCBI Taxonomy" id="2506430"/>
    <lineage>
        <taxon>Bacteria</taxon>
        <taxon>Pseudomonadati</taxon>
        <taxon>Pseudomonadota</taxon>
        <taxon>Alphaproteobacteria</taxon>
        <taxon>Hyphomicrobiales</taxon>
        <taxon>Rhizobiaceae</taxon>
        <taxon>Rhizobium/Agrobacterium group</taxon>
        <taxon>Rhizobium</taxon>
    </lineage>
</organism>
<feature type="domain" description="DUF6894" evidence="1">
    <location>
        <begin position="3"/>
        <end position="70"/>
    </location>
</feature>
<evidence type="ECO:0000259" key="1">
    <source>
        <dbReference type="Pfam" id="PF21834"/>
    </source>
</evidence>